<feature type="compositionally biased region" description="Polar residues" evidence="1">
    <location>
        <begin position="106"/>
        <end position="120"/>
    </location>
</feature>
<protein>
    <submittedName>
        <fullName evidence="3">C2H2-type zinc finger transcription factor</fullName>
    </submittedName>
</protein>
<dbReference type="AlphaFoldDB" id="A0A162RHL8"/>
<feature type="region of interest" description="Disordered" evidence="1">
    <location>
        <begin position="100"/>
        <end position="174"/>
    </location>
</feature>
<feature type="compositionally biased region" description="Basic residues" evidence="1">
    <location>
        <begin position="153"/>
        <end position="170"/>
    </location>
</feature>
<accession>A0A162RHL8</accession>
<dbReference type="EMBL" id="AMYB01000002">
    <property type="protein sequence ID" value="OAD06029.1"/>
    <property type="molecule type" value="Genomic_DNA"/>
</dbReference>
<reference evidence="3 4" key="1">
    <citation type="submission" date="2015-06" db="EMBL/GenBank/DDBJ databases">
        <title>Expansion of signal transduction pathways in fungi by whole-genome duplication.</title>
        <authorList>
            <consortium name="DOE Joint Genome Institute"/>
            <person name="Corrochano L.M."/>
            <person name="Kuo A."/>
            <person name="Marcet-Houben M."/>
            <person name="Polaino S."/>
            <person name="Salamov A."/>
            <person name="Villalobos J.M."/>
            <person name="Alvarez M.I."/>
            <person name="Avalos J."/>
            <person name="Benito E.P."/>
            <person name="Benoit I."/>
            <person name="Burger G."/>
            <person name="Camino L.P."/>
            <person name="Canovas D."/>
            <person name="Cerda-Olmedo E."/>
            <person name="Cheng J.-F."/>
            <person name="Dominguez A."/>
            <person name="Elias M."/>
            <person name="Eslava A.P."/>
            <person name="Glaser F."/>
            <person name="Grimwood J."/>
            <person name="Gutierrez G."/>
            <person name="Heitman J."/>
            <person name="Henrissat B."/>
            <person name="Iturriaga E.A."/>
            <person name="Lang B.F."/>
            <person name="Lavin J.L."/>
            <person name="Lee S."/>
            <person name="Li W."/>
            <person name="Lindquist E."/>
            <person name="Lopez-Garcia S."/>
            <person name="Luque E.M."/>
            <person name="Marcos A.T."/>
            <person name="Martin J."/>
            <person name="Mccluskey K."/>
            <person name="Medina H.R."/>
            <person name="Miralles-Duran A."/>
            <person name="Miyazaki A."/>
            <person name="Munoz-Torres E."/>
            <person name="Oguiza J.A."/>
            <person name="Ohm R."/>
            <person name="Olmedo M."/>
            <person name="Orejas M."/>
            <person name="Ortiz-Castellanos L."/>
            <person name="Pisabarro A.G."/>
            <person name="Rodriguez-Romero J."/>
            <person name="Ruiz-Herrera J."/>
            <person name="Ruiz-Vazquez R."/>
            <person name="Sanz C."/>
            <person name="Schackwitz W."/>
            <person name="Schmutz J."/>
            <person name="Shahriari M."/>
            <person name="Shelest E."/>
            <person name="Silva-Franco F."/>
            <person name="Soanes D."/>
            <person name="Syed K."/>
            <person name="Tagua V.G."/>
            <person name="Talbot N.J."/>
            <person name="Thon M."/>
            <person name="De Vries R.P."/>
            <person name="Wiebenga A."/>
            <person name="Yadav J.S."/>
            <person name="Braun E.L."/>
            <person name="Baker S."/>
            <person name="Garre V."/>
            <person name="Horwitz B."/>
            <person name="Torres-Martinez S."/>
            <person name="Idnurm A."/>
            <person name="Herrera-Estrella A."/>
            <person name="Gabaldon T."/>
            <person name="Grigoriev I.V."/>
        </authorList>
    </citation>
    <scope>NUCLEOTIDE SEQUENCE [LARGE SCALE GENOMIC DNA]</scope>
    <source>
        <strain evidence="3 4">CBS 277.49</strain>
    </source>
</reference>
<name>A0A162RHL8_MUCCL</name>
<organism evidence="3 4">
    <name type="scientific">Mucor lusitanicus CBS 277.49</name>
    <dbReference type="NCBI Taxonomy" id="747725"/>
    <lineage>
        <taxon>Eukaryota</taxon>
        <taxon>Fungi</taxon>
        <taxon>Fungi incertae sedis</taxon>
        <taxon>Mucoromycota</taxon>
        <taxon>Mucoromycotina</taxon>
        <taxon>Mucoromycetes</taxon>
        <taxon>Mucorales</taxon>
        <taxon>Mucorineae</taxon>
        <taxon>Mucoraceae</taxon>
        <taxon>Mucor</taxon>
    </lineage>
</organism>
<sequence length="215" mass="24827">MVYSKEYKQKIAFEYPCYICGNVLSKARQAINHLENIHGYKINGRLVGRRRPESPNFVYINDPQIRSDFEVYHCACPSCWYHCPCDDEALTSLADHIREKHKPNNVDPSKNNNGNISRPQVQYVIRNKILPKGEETDELETEEEEEEEEQGKGKKRAPLTKAKAQPKYKKKDTNQLGINDVYQRIVDLTEMFNSLMKNKISNTNNDTSNSADKAD</sequence>
<dbReference type="InterPro" id="IPR013087">
    <property type="entry name" value="Znf_C2H2_type"/>
</dbReference>
<evidence type="ECO:0000313" key="4">
    <source>
        <dbReference type="Proteomes" id="UP000077051"/>
    </source>
</evidence>
<evidence type="ECO:0000256" key="1">
    <source>
        <dbReference type="SAM" id="MobiDB-lite"/>
    </source>
</evidence>
<dbReference type="PROSITE" id="PS00028">
    <property type="entry name" value="ZINC_FINGER_C2H2_1"/>
    <property type="match status" value="1"/>
</dbReference>
<proteinExistence type="predicted"/>
<comment type="caution">
    <text evidence="3">The sequence shown here is derived from an EMBL/GenBank/DDBJ whole genome shotgun (WGS) entry which is preliminary data.</text>
</comment>
<dbReference type="Proteomes" id="UP000077051">
    <property type="component" value="Unassembled WGS sequence"/>
</dbReference>
<gene>
    <name evidence="3" type="ORF">MUCCIDRAFT_106590</name>
</gene>
<evidence type="ECO:0000259" key="2">
    <source>
        <dbReference type="PROSITE" id="PS00028"/>
    </source>
</evidence>
<keyword evidence="4" id="KW-1185">Reference proteome</keyword>
<feature type="domain" description="C2H2-type" evidence="2">
    <location>
        <begin position="17"/>
        <end position="38"/>
    </location>
</feature>
<evidence type="ECO:0000313" key="3">
    <source>
        <dbReference type="EMBL" id="OAD06029.1"/>
    </source>
</evidence>
<feature type="compositionally biased region" description="Acidic residues" evidence="1">
    <location>
        <begin position="135"/>
        <end position="149"/>
    </location>
</feature>
<dbReference type="VEuPathDB" id="FungiDB:MUCCIDRAFT_106590"/>
<dbReference type="OrthoDB" id="2276474at2759"/>